<sequence>MFGLQMETAKAVDGRFGVAAALSTARGVVDVVESMIPAVPEVVRRDLSMLGAEAAEFVGWLYRDLADAAQAIRWYDRAMEYAQLCGHLPMQGFVLLRKSQLAYESGDGNRVRMLAEAAIEGPWQLPPMLLAEALLQIARGNAMMGNGVDMETATGQARDVADGEDLTLREASCWIEANQPERAAQIYDERLGADGLSTRDTGYYRARQAIALAQAELPDLAATHALTALSTSIRTGSMRTYGSIRKAHRILAPWHARDTVAALGEALNAAALPSPRRQR</sequence>
<comment type="caution">
    <text evidence="1">The sequence shown here is derived from an EMBL/GenBank/DDBJ whole genome shotgun (WGS) entry which is preliminary data.</text>
</comment>
<proteinExistence type="predicted"/>
<dbReference type="AlphaFoldDB" id="A0A8J3FS66"/>
<reference evidence="1" key="1">
    <citation type="journal article" date="2014" name="Int. J. Syst. Evol. Microbiol.">
        <title>Complete genome sequence of Corynebacterium casei LMG S-19264T (=DSM 44701T), isolated from a smear-ripened cheese.</title>
        <authorList>
            <consortium name="US DOE Joint Genome Institute (JGI-PGF)"/>
            <person name="Walter F."/>
            <person name="Albersmeier A."/>
            <person name="Kalinowski J."/>
            <person name="Ruckert C."/>
        </authorList>
    </citation>
    <scope>NUCLEOTIDE SEQUENCE</scope>
    <source>
        <strain evidence="1">CGMCC 4.7299</strain>
    </source>
</reference>
<dbReference type="SUPFAM" id="SSF48452">
    <property type="entry name" value="TPR-like"/>
    <property type="match status" value="1"/>
</dbReference>
<keyword evidence="2" id="KW-1185">Reference proteome</keyword>
<dbReference type="Proteomes" id="UP000656042">
    <property type="component" value="Unassembled WGS sequence"/>
</dbReference>
<organism evidence="1 2">
    <name type="scientific">Mangrovihabitans endophyticus</name>
    <dbReference type="NCBI Taxonomy" id="1751298"/>
    <lineage>
        <taxon>Bacteria</taxon>
        <taxon>Bacillati</taxon>
        <taxon>Actinomycetota</taxon>
        <taxon>Actinomycetes</taxon>
        <taxon>Micromonosporales</taxon>
        <taxon>Micromonosporaceae</taxon>
        <taxon>Mangrovihabitans</taxon>
    </lineage>
</organism>
<name>A0A8J3FS66_9ACTN</name>
<gene>
    <name evidence="1" type="ORF">GCM10012284_59750</name>
</gene>
<evidence type="ECO:0000313" key="2">
    <source>
        <dbReference type="Proteomes" id="UP000656042"/>
    </source>
</evidence>
<protein>
    <submittedName>
        <fullName evidence="1">Uncharacterized protein</fullName>
    </submittedName>
</protein>
<evidence type="ECO:0000313" key="1">
    <source>
        <dbReference type="EMBL" id="GGL17213.1"/>
    </source>
</evidence>
<dbReference type="EMBL" id="BMMX01000055">
    <property type="protein sequence ID" value="GGL17213.1"/>
    <property type="molecule type" value="Genomic_DNA"/>
</dbReference>
<dbReference type="InterPro" id="IPR011990">
    <property type="entry name" value="TPR-like_helical_dom_sf"/>
</dbReference>
<reference evidence="1" key="2">
    <citation type="submission" date="2020-09" db="EMBL/GenBank/DDBJ databases">
        <authorList>
            <person name="Sun Q."/>
            <person name="Zhou Y."/>
        </authorList>
    </citation>
    <scope>NUCLEOTIDE SEQUENCE</scope>
    <source>
        <strain evidence="1">CGMCC 4.7299</strain>
    </source>
</reference>
<accession>A0A8J3FS66</accession>